<dbReference type="Gene3D" id="1.50.10.20">
    <property type="match status" value="1"/>
</dbReference>
<evidence type="ECO:0000256" key="2">
    <source>
        <dbReference type="SAM" id="SignalP"/>
    </source>
</evidence>
<dbReference type="PANTHER" id="PTHR40094:SF1">
    <property type="entry name" value="UBIQUITIN DOMAIN-CONTAINING PROTEIN"/>
    <property type="match status" value="1"/>
</dbReference>
<evidence type="ECO:0000313" key="6">
    <source>
        <dbReference type="Proteomes" id="UP000647133"/>
    </source>
</evidence>
<dbReference type="SMART" id="SM01359">
    <property type="entry name" value="A2M_N_2"/>
    <property type="match status" value="1"/>
</dbReference>
<gene>
    <name evidence="5" type="ORF">IFO69_11570</name>
</gene>
<dbReference type="EMBL" id="JACYTQ010000003">
    <property type="protein sequence ID" value="MBD8489384.1"/>
    <property type="molecule type" value="Genomic_DNA"/>
</dbReference>
<dbReference type="Pfam" id="PF13715">
    <property type="entry name" value="CarbopepD_reg_2"/>
    <property type="match status" value="1"/>
</dbReference>
<proteinExistence type="inferred from homology"/>
<dbReference type="Gene3D" id="2.170.130.10">
    <property type="entry name" value="TonB-dependent receptor, plug domain"/>
    <property type="match status" value="1"/>
</dbReference>
<dbReference type="InterPro" id="IPR047565">
    <property type="entry name" value="Alpha-macroglob_thiol-ester_cl"/>
</dbReference>
<dbReference type="SUPFAM" id="SSF48239">
    <property type="entry name" value="Terpenoid cyclases/Protein prenyltransferases"/>
    <property type="match status" value="1"/>
</dbReference>
<evidence type="ECO:0000259" key="3">
    <source>
        <dbReference type="SMART" id="SM01359"/>
    </source>
</evidence>
<dbReference type="SUPFAM" id="SSF49464">
    <property type="entry name" value="Carboxypeptidase regulatory domain-like"/>
    <property type="match status" value="1"/>
</dbReference>
<accession>A0ABR9ALF9</accession>
<dbReference type="SUPFAM" id="SSF56935">
    <property type="entry name" value="Porins"/>
    <property type="match status" value="1"/>
</dbReference>
<protein>
    <submittedName>
        <fullName evidence="5">Carboxypeptidase-like regulatory domain-containing protein</fullName>
    </submittedName>
</protein>
<comment type="caution">
    <text evidence="5">The sequence shown here is derived from an EMBL/GenBank/DDBJ whole genome shotgun (WGS) entry which is preliminary data.</text>
</comment>
<dbReference type="InterPro" id="IPR008930">
    <property type="entry name" value="Terpenoid_cyclase/PrenylTrfase"/>
</dbReference>
<dbReference type="InterPro" id="IPR051802">
    <property type="entry name" value="YfhM-like"/>
</dbReference>
<evidence type="ECO:0000259" key="4">
    <source>
        <dbReference type="SMART" id="SM01360"/>
    </source>
</evidence>
<dbReference type="Pfam" id="PF17973">
    <property type="entry name" value="bMG10"/>
    <property type="match status" value="1"/>
</dbReference>
<dbReference type="InterPro" id="IPR002890">
    <property type="entry name" value="MG2"/>
</dbReference>
<feature type="chain" id="PRO_5045288595" evidence="2">
    <location>
        <begin position="20"/>
        <end position="2211"/>
    </location>
</feature>
<dbReference type="InterPro" id="IPR001599">
    <property type="entry name" value="Macroglobln_a2"/>
</dbReference>
<evidence type="ECO:0000313" key="5">
    <source>
        <dbReference type="EMBL" id="MBD8489384.1"/>
    </source>
</evidence>
<dbReference type="SMART" id="SM01419">
    <property type="entry name" value="Thiol-ester_cl"/>
    <property type="match status" value="1"/>
</dbReference>
<keyword evidence="6" id="KW-1185">Reference proteome</keyword>
<feature type="domain" description="Alpha-2-macroglobulin bait region" evidence="3">
    <location>
        <begin position="978"/>
        <end position="1118"/>
    </location>
</feature>
<dbReference type="Pfam" id="PF01835">
    <property type="entry name" value="MG2"/>
    <property type="match status" value="1"/>
</dbReference>
<dbReference type="Gene3D" id="2.60.40.1120">
    <property type="entry name" value="Carboxypeptidase-like, regulatory domain"/>
    <property type="match status" value="1"/>
</dbReference>
<keyword evidence="2" id="KW-0732">Signal</keyword>
<organism evidence="5 6">
    <name type="scientific">Echinicola arenosa</name>
    <dbReference type="NCBI Taxonomy" id="2774144"/>
    <lineage>
        <taxon>Bacteria</taxon>
        <taxon>Pseudomonadati</taxon>
        <taxon>Bacteroidota</taxon>
        <taxon>Cytophagia</taxon>
        <taxon>Cytophagales</taxon>
        <taxon>Cyclobacteriaceae</taxon>
        <taxon>Echinicola</taxon>
    </lineage>
</organism>
<dbReference type="InterPro" id="IPR008969">
    <property type="entry name" value="CarboxyPept-like_regulatory"/>
</dbReference>
<comment type="similarity">
    <text evidence="1">Belongs to the protease inhibitor I39 (alpha-2-macroglobulin) family. Bacterial alpha-2-macroglobulin subfamily.</text>
</comment>
<dbReference type="InterPro" id="IPR041246">
    <property type="entry name" value="Bact_MG10"/>
</dbReference>
<feature type="signal peptide" evidence="2">
    <location>
        <begin position="1"/>
        <end position="19"/>
    </location>
</feature>
<feature type="domain" description="Alpha-2-macroglobulin" evidence="4">
    <location>
        <begin position="1414"/>
        <end position="1504"/>
    </location>
</feature>
<reference evidence="5 6" key="1">
    <citation type="submission" date="2020-09" db="EMBL/GenBank/DDBJ databases">
        <title>Echinicola sp. CAU 1574 isolated from sand of Sido Beach.</title>
        <authorList>
            <person name="Kim W."/>
        </authorList>
    </citation>
    <scope>NUCLEOTIDE SEQUENCE [LARGE SCALE GENOMIC DNA]</scope>
    <source>
        <strain evidence="5 6">CAU 1574</strain>
    </source>
</reference>
<dbReference type="PANTHER" id="PTHR40094">
    <property type="entry name" value="ALPHA-2-MACROGLOBULIN HOMOLOG"/>
    <property type="match status" value="1"/>
</dbReference>
<dbReference type="InterPro" id="IPR011625">
    <property type="entry name" value="A2M_N_BRD"/>
</dbReference>
<name>A0ABR9ALF9_9BACT</name>
<dbReference type="SMART" id="SM01360">
    <property type="entry name" value="A2M"/>
    <property type="match status" value="1"/>
</dbReference>
<dbReference type="Gene3D" id="2.60.40.1930">
    <property type="match status" value="1"/>
</dbReference>
<sequence length="2211" mass="252860">MPKFLLLCCLSILALPVFSQSDYQSQWDRVEKLEIKNLPKSALQLTDSIYTVAKEEGNSPQWIKALIYKSKFARTLEEEAQMSIIQQFQQEIKTAQAPEKNILESMLAQFYHAYFQQNRWRFYNRSNTASIVDSTDFRTWDLKNLYSIIHKHFQYSLQDAKLLQNTALEEFSAILNKEEQTIPLRPSLFDFLAHKAIDFYQNDESSINQPVAPFKIDKPVFFEKENYLPPYESNSFSPTYETLIIYHDLIQFHSKNSMPDAKVMAELDRLAFIAESYVGIDGSTHHEKALKSLLDKYKGQEISAMVTYHLAKLYHQLGQEYEAGEDITHQNKKKAAHQLLSESLHKYPNSVASGIIHELKSIIEQQTLEIKMEKYLPSNQLGRIMAEYKNMDSLDFKLYPLSIDQVKDYGQKYSNELKESFIENLELTKSWKSNLINEGDFQVHGMESLFPAMPKGAYLITVQGRSAVPNDNEIHKSYGIVQVSDLALIQQKVGNLFRMQIIDRKNGVPISKAKISLNGYKQGNYTAIKDGLVTDQNGFAEVRFKENYYNISATVEKGKDQALFGDLHYYQRYSEQETGTTIKSQLFTDRSIYRPGQTVYFKGILFTHQQQGSEVMEKEPVEVTLYDVNDEEVSTLSLWTNEFGSFNGEFLLPSSGLTGKYYLEVSEDFDEESSAQFNEYDFIDNEHYISVEEYKRPTFEASFDPIKEEYQVNDSIKLKGTAKAFSGSKLTDAKVVYRVYRKVEMPYWYSFRSSFPRGQSQEIAHGELQTDQDGTFTIPFKAIPDLSVDKEQQPVFHYEVTVEVTDITGETRSSQTTVNVGYHALVLNLKTQTSWTKQQDSLFLQVSSTNLNGEFIPTKGKLKIFKLQAPDRVLRENPWSAPDYKRWNKEEFKTLFPHDPYDQESTVENWDKGEMVWETEFDTENSKSIYFSDFKDWSNGQYLVEVEALDKYGQQVKSKEFLKLLDIKAKKVAENQLLDISLDKKQYLPGDRARLQIGTAAKDLTLAIVVEKDGTIQSTRLIQLDANYKYLVIPVEASDWGGFVIHYSLVFANSAKIGQLKVNVPYPKRELEIETISFRDKIQPGSQQSWTFKIKGPQKDKVAAEMLASMYDASLDQFEPHRWSFNPTHNKTYYSQLSIGTGSSFDLAYFERDYFYQNTSLAKLNFTDFDWFGFDFTNTYANNAYLSRLREKWMPIKPEINTSFDPSLEKGMVKGRVTDMEGNPLPGVSIIRTPDKTGTVTDIEGNYVLKAKSGHQLQFSYIGYISTKTLVTGKVNVIKVKLAGDISNLDEIVVVGYAAQRKQSITGAVVKVADDVALEEVLEIPETEQPGVAIRGNGSNTEGVIYIIDGKVASSYTGFEKDIISMNVLKGDEAVVIYGEKAANGAIVITTHAGQAELEKQLNQVKARTDLRETALFYPTLHTDEEGNISFSFTAPESLTRWKLQLLGHTKNLDVVYKSLETLTQKELMVVPNVPRFLREGDQIRISGKISNLTDQTLIGKVKLELIDPITGENMDTQLGNKLASQDFQVMGRGNTAIHWNISIPEGIQAVQYKMVAAAGDFTDGEQNALPVLSNRMLVTETMPMWISHTGEKAFKMEALTDMQSNTLRHHNLALEVTSNPTWYAVQALPYLMEYPYECSEQTYSRFFANAVAKHIVDNQPRIKAVFEQWKTQNADALLSNLEKNQELKSLIIQETPWLRDAQSESEQKQRIALLFDLNKMNYELSKNINKLQDIQFGMGSFPWFKGSQHANRRITQYIITGLTEMRSMGIQAAFDPAVEEILKKGNGYLDQQIKEDYKQLQAEAERIKKKSKNKAEGSNEAQSFLNRKHIQSTQVQYLYLRSMDKDRVYPKELKEAINYYQAQAKRYWAEFNLQDKAHMVLISHRLHANATKEAIMKSLVENSISSPELGMYWKANKAGWLWSEAPIETQSLLIRAFAEVATDYEQSDKQQEIINQMKIWLLKHKQTNRWSTTKATASAVQALLLEGTDWLSITKSVNVRVGTENIYPDQDPNIGKEAGTGYFKKSWHANEIKSEMGNITFKKETAGVTWGALYWQYFEDLNKINSSTTTPLKIKKKLFVKTHTDSGEVFEAIDDSNQVRVGDLIKVRIEIKVDRDMDFVHLKDMRAAGFEPINVLSSYKYQDGLGYYESTRDASTNFFFEQLNKGIYVFEYELRANNPGIFSNGISTIQCMYAPEFSSHSEGIEVEIIE</sequence>
<dbReference type="Proteomes" id="UP000647133">
    <property type="component" value="Unassembled WGS sequence"/>
</dbReference>
<evidence type="ECO:0000256" key="1">
    <source>
        <dbReference type="ARBA" id="ARBA00010556"/>
    </source>
</evidence>
<dbReference type="Pfam" id="PF00207">
    <property type="entry name" value="A2M"/>
    <property type="match status" value="1"/>
</dbReference>
<dbReference type="RefSeq" id="WP_192010260.1">
    <property type="nucleotide sequence ID" value="NZ_JACYTQ010000003.1"/>
</dbReference>
<dbReference type="InterPro" id="IPR037066">
    <property type="entry name" value="Plug_dom_sf"/>
</dbReference>